<proteinExistence type="predicted"/>
<organism evidence="1 2">
    <name type="scientific">Marinomonas arenicola</name>
    <dbReference type="NCBI Taxonomy" id="569601"/>
    <lineage>
        <taxon>Bacteria</taxon>
        <taxon>Pseudomonadati</taxon>
        <taxon>Pseudomonadota</taxon>
        <taxon>Gammaproteobacteria</taxon>
        <taxon>Oceanospirillales</taxon>
        <taxon>Oceanospirillaceae</taxon>
        <taxon>Marinomonas</taxon>
    </lineage>
</organism>
<dbReference type="Proteomes" id="UP001379949">
    <property type="component" value="Unassembled WGS sequence"/>
</dbReference>
<reference evidence="1 2" key="1">
    <citation type="submission" date="2024-02" db="EMBL/GenBank/DDBJ databases">
        <title>Bacteria isolated from the canopy kelp, Nereocystis luetkeana.</title>
        <authorList>
            <person name="Pfister C.A."/>
            <person name="Younker I.T."/>
            <person name="Light S.H."/>
        </authorList>
    </citation>
    <scope>NUCLEOTIDE SEQUENCE [LARGE SCALE GENOMIC DNA]</scope>
    <source>
        <strain evidence="1 2">TI.4.07</strain>
    </source>
</reference>
<evidence type="ECO:0000313" key="2">
    <source>
        <dbReference type="Proteomes" id="UP001379949"/>
    </source>
</evidence>
<comment type="caution">
    <text evidence="1">The sequence shown here is derived from an EMBL/GenBank/DDBJ whole genome shotgun (WGS) entry which is preliminary data.</text>
</comment>
<evidence type="ECO:0008006" key="3">
    <source>
        <dbReference type="Google" id="ProtNLM"/>
    </source>
</evidence>
<name>A0ABU9G2Y6_9GAMM</name>
<dbReference type="Gene3D" id="3.40.50.720">
    <property type="entry name" value="NAD(P)-binding Rossmann-like Domain"/>
    <property type="match status" value="1"/>
</dbReference>
<dbReference type="InterPro" id="IPR029063">
    <property type="entry name" value="SAM-dependent_MTases_sf"/>
</dbReference>
<dbReference type="RefSeq" id="WP_341566747.1">
    <property type="nucleotide sequence ID" value="NZ_JBAKAR010000003.1"/>
</dbReference>
<protein>
    <recommendedName>
        <fullName evidence="3">RCK N-terminal domain-containing protein</fullName>
    </recommendedName>
</protein>
<keyword evidence="2" id="KW-1185">Reference proteome</keyword>
<sequence length="134" mass="15340">MNRICQWAKNIFQRQTITYPIILIGIDYPSFSLAKYLQEEAKDIRIVALIDEEPWTNKTKVHGITVYYPSDLMTLADKYRAQLIVAIDGQQPELNPELIADISASNTRLVQLHHHTSNAEQLKTLYQALEANGQ</sequence>
<evidence type="ECO:0000313" key="1">
    <source>
        <dbReference type="EMBL" id="MEL0612846.1"/>
    </source>
</evidence>
<dbReference type="SUPFAM" id="SSF53335">
    <property type="entry name" value="S-adenosyl-L-methionine-dependent methyltransferases"/>
    <property type="match status" value="1"/>
</dbReference>
<gene>
    <name evidence="1" type="ORF">V6242_06785</name>
</gene>
<accession>A0ABU9G2Y6</accession>
<dbReference type="EMBL" id="JBAKAR010000003">
    <property type="protein sequence ID" value="MEL0612846.1"/>
    <property type="molecule type" value="Genomic_DNA"/>
</dbReference>